<evidence type="ECO:0000313" key="2">
    <source>
        <dbReference type="EMBL" id="QHC56667.1"/>
    </source>
</evidence>
<dbReference type="Proteomes" id="UP000465031">
    <property type="component" value="Chromosome"/>
</dbReference>
<dbReference type="AlphaFoldDB" id="A0AAE6RKU0"/>
<accession>A0AAE6RKU0</accession>
<reference evidence="3" key="1">
    <citation type="submission" date="2019-12" db="EMBL/GenBank/DDBJ databases">
        <title>Complete and draft genome sequences of new strains and members of some known species of the genus Rathayibacter isolated from plants.</title>
        <authorList>
            <person name="Tarlachkov S.V."/>
            <person name="Starodumova I.P."/>
            <person name="Dorofeeva L.V."/>
            <person name="Prisyazhnaya N.V."/>
            <person name="Leyn S."/>
            <person name="Zlamal J."/>
            <person name="Elan M."/>
            <person name="Osterman A.L."/>
            <person name="Nadler S."/>
            <person name="Subbotin S.A."/>
            <person name="Evtushenko L.I."/>
        </authorList>
    </citation>
    <scope>NUCLEOTIDE SEQUENCE [LARGE SCALE GENOMIC DNA]</scope>
    <source>
        <strain evidence="3">VKM Ac-2761</strain>
    </source>
</reference>
<dbReference type="RefSeq" id="WP_132505318.1">
    <property type="nucleotide sequence ID" value="NZ_CP047186.1"/>
</dbReference>
<evidence type="ECO:0000256" key="1">
    <source>
        <dbReference type="SAM" id="MobiDB-lite"/>
    </source>
</evidence>
<gene>
    <name evidence="2" type="ORF">GSU10_14220</name>
</gene>
<name>A0AAE6RKU0_9MICO</name>
<evidence type="ECO:0000313" key="3">
    <source>
        <dbReference type="Proteomes" id="UP000465031"/>
    </source>
</evidence>
<feature type="region of interest" description="Disordered" evidence="1">
    <location>
        <begin position="20"/>
        <end position="46"/>
    </location>
</feature>
<organism evidence="2 3">
    <name type="scientific">Rathayibacter tanaceti</name>
    <dbReference type="NCBI Taxonomy" id="1671680"/>
    <lineage>
        <taxon>Bacteria</taxon>
        <taxon>Bacillati</taxon>
        <taxon>Actinomycetota</taxon>
        <taxon>Actinomycetes</taxon>
        <taxon>Micrococcales</taxon>
        <taxon>Microbacteriaceae</taxon>
        <taxon>Rathayibacter</taxon>
    </lineage>
</organism>
<dbReference type="PROSITE" id="PS51257">
    <property type="entry name" value="PROKAR_LIPOPROTEIN"/>
    <property type="match status" value="1"/>
</dbReference>
<proteinExistence type="predicted"/>
<dbReference type="KEGG" id="rte:GSU10_14220"/>
<dbReference type="EMBL" id="CP047186">
    <property type="protein sequence ID" value="QHC56667.1"/>
    <property type="molecule type" value="Genomic_DNA"/>
</dbReference>
<sequence length="175" mass="18023">MRRAGTVAVLVLALAGCTPQPAPSAARSEVPVESSEPRADEPDASQIVGGYGELHVAPDGAMLFCASDDDPGFTGSWRDCADGIRTAGVDTAAIDASLGSAPADPGGHRWSGAAAGRRSLEDGTLVYSVFLAGTRTDDSFTVSSVGTAEYRIPSEYQELRPGVPGGFLVRLVPED</sequence>
<protein>
    <submittedName>
        <fullName evidence="2">Uncharacterized protein</fullName>
    </submittedName>
</protein>